<dbReference type="GO" id="GO:0016787">
    <property type="term" value="F:hydrolase activity"/>
    <property type="evidence" value="ECO:0007669"/>
    <property type="project" value="UniProtKB-KW"/>
</dbReference>
<keyword evidence="6" id="KW-0460">Magnesium</keyword>
<protein>
    <recommendedName>
        <fullName evidence="8">RNA-binding protein AU-1/Ribonuclease E/G domain-containing protein</fullName>
    </recommendedName>
</protein>
<evidence type="ECO:0000256" key="7">
    <source>
        <dbReference type="ARBA" id="ARBA00022884"/>
    </source>
</evidence>
<sequence length="361" mass="37864">MAAADGILWCWGPGDSRFGLTVAGQVVELFVHRPTELAGCVFRGRVIRVEAALDAAFVDLGAGDRPGFLGGAKALGLSEGMTVAVRVKTESAGAKGPKLVPAPEFPFQGPVPALLERPHPLALLLARHPGIAELRVSDPAALAEARALFPAARLERGLSLDEELEAALAPVVPLACGGRLVMEPTAALTAVDVDSGPAKPAEANRQAVAEIARQLRLRGIGGQVVVDFVSGPKGTPYKLAEALKRVVATDPTPTHVFGVSKLGLVEVVRERLRPSLAEVMCRRASEPTAETLALAGLRRLLAEAEARPGARLGLVAAPEVVAALSRLPDAMAEVERRLGRGVGIRADACRTRDDVLIEDLR</sequence>
<reference evidence="9 10" key="1">
    <citation type="submission" date="2016-04" db="EMBL/GenBank/DDBJ databases">
        <title>Draft genome sequence of freshwater magnetotactic bacteria Magnetospirillum marisnigri SP-1 and Magnetospirillum moscoviense BB-1.</title>
        <authorList>
            <person name="Koziaeva V."/>
            <person name="Dziuba M.V."/>
            <person name="Ivanov T.M."/>
            <person name="Kuznetsov B."/>
            <person name="Grouzdev D.S."/>
        </authorList>
    </citation>
    <scope>NUCLEOTIDE SEQUENCE [LARGE SCALE GENOMIC DNA]</scope>
    <source>
        <strain evidence="9 10">SP-1</strain>
    </source>
</reference>
<keyword evidence="4" id="KW-0255">Endonuclease</keyword>
<dbReference type="RefSeq" id="WP_068495118.1">
    <property type="nucleotide sequence ID" value="NZ_LWQT01000089.1"/>
</dbReference>
<evidence type="ECO:0000256" key="6">
    <source>
        <dbReference type="ARBA" id="ARBA00022842"/>
    </source>
</evidence>
<dbReference type="Proteomes" id="UP000078428">
    <property type="component" value="Unassembled WGS sequence"/>
</dbReference>
<dbReference type="InterPro" id="IPR019307">
    <property type="entry name" value="RNA-bd_AU-1/RNase_E/G"/>
</dbReference>
<keyword evidence="7" id="KW-0694">RNA-binding</keyword>
<dbReference type="AlphaFoldDB" id="A0A178MCL1"/>
<keyword evidence="10" id="KW-1185">Reference proteome</keyword>
<comment type="caution">
    <text evidence="9">The sequence shown here is derived from an EMBL/GenBank/DDBJ whole genome shotgun (WGS) entry which is preliminary data.</text>
</comment>
<evidence type="ECO:0000256" key="3">
    <source>
        <dbReference type="ARBA" id="ARBA00022723"/>
    </source>
</evidence>
<comment type="cofactor">
    <cofactor evidence="1">
        <name>Mg(2+)</name>
        <dbReference type="ChEBI" id="CHEBI:18420"/>
    </cofactor>
</comment>
<accession>A0A178MCL1</accession>
<gene>
    <name evidence="9" type="ORF">A6A04_20615</name>
</gene>
<dbReference type="PANTHER" id="PTHR30001:SF1">
    <property type="entry name" value="RIBONUCLEASE E_G-LIKE PROTEIN, CHLOROPLASTIC"/>
    <property type="match status" value="1"/>
</dbReference>
<evidence type="ECO:0000256" key="2">
    <source>
        <dbReference type="ARBA" id="ARBA00022722"/>
    </source>
</evidence>
<dbReference type="GO" id="GO:0004519">
    <property type="term" value="F:endonuclease activity"/>
    <property type="evidence" value="ECO:0007669"/>
    <property type="project" value="UniProtKB-KW"/>
</dbReference>
<dbReference type="InterPro" id="IPR004659">
    <property type="entry name" value="RNase_E/G"/>
</dbReference>
<keyword evidence="3" id="KW-0479">Metal-binding</keyword>
<evidence type="ECO:0000313" key="10">
    <source>
        <dbReference type="Proteomes" id="UP000078428"/>
    </source>
</evidence>
<dbReference type="PANTHER" id="PTHR30001">
    <property type="entry name" value="RIBONUCLEASE"/>
    <property type="match status" value="1"/>
</dbReference>
<dbReference type="OrthoDB" id="9804278at2"/>
<dbReference type="GO" id="GO:0046872">
    <property type="term" value="F:metal ion binding"/>
    <property type="evidence" value="ECO:0007669"/>
    <property type="project" value="UniProtKB-KW"/>
</dbReference>
<evidence type="ECO:0000256" key="4">
    <source>
        <dbReference type="ARBA" id="ARBA00022759"/>
    </source>
</evidence>
<dbReference type="GO" id="GO:0004540">
    <property type="term" value="F:RNA nuclease activity"/>
    <property type="evidence" value="ECO:0007669"/>
    <property type="project" value="InterPro"/>
</dbReference>
<evidence type="ECO:0000256" key="5">
    <source>
        <dbReference type="ARBA" id="ARBA00022801"/>
    </source>
</evidence>
<keyword evidence="5" id="KW-0378">Hydrolase</keyword>
<organism evidence="9 10">
    <name type="scientific">Paramagnetospirillum marisnigri</name>
    <dbReference type="NCBI Taxonomy" id="1285242"/>
    <lineage>
        <taxon>Bacteria</taxon>
        <taxon>Pseudomonadati</taxon>
        <taxon>Pseudomonadota</taxon>
        <taxon>Alphaproteobacteria</taxon>
        <taxon>Rhodospirillales</taxon>
        <taxon>Magnetospirillaceae</taxon>
        <taxon>Paramagnetospirillum</taxon>
    </lineage>
</organism>
<dbReference type="GO" id="GO:0006364">
    <property type="term" value="P:rRNA processing"/>
    <property type="evidence" value="ECO:0007669"/>
    <property type="project" value="TreeGrafter"/>
</dbReference>
<dbReference type="GO" id="GO:0003723">
    <property type="term" value="F:RNA binding"/>
    <property type="evidence" value="ECO:0007669"/>
    <property type="project" value="UniProtKB-KW"/>
</dbReference>
<feature type="domain" description="RNA-binding protein AU-1/Ribonuclease E/G" evidence="8">
    <location>
        <begin position="156"/>
        <end position="271"/>
    </location>
</feature>
<name>A0A178MCL1_9PROT</name>
<evidence type="ECO:0000313" key="9">
    <source>
        <dbReference type="EMBL" id="OAN46499.1"/>
    </source>
</evidence>
<dbReference type="GO" id="GO:0005737">
    <property type="term" value="C:cytoplasm"/>
    <property type="evidence" value="ECO:0007669"/>
    <property type="project" value="TreeGrafter"/>
</dbReference>
<evidence type="ECO:0000256" key="1">
    <source>
        <dbReference type="ARBA" id="ARBA00001946"/>
    </source>
</evidence>
<dbReference type="EMBL" id="LWQT01000089">
    <property type="protein sequence ID" value="OAN46499.1"/>
    <property type="molecule type" value="Genomic_DNA"/>
</dbReference>
<keyword evidence="2" id="KW-0540">Nuclease</keyword>
<dbReference type="STRING" id="1285242.A6A04_20615"/>
<evidence type="ECO:0000259" key="8">
    <source>
        <dbReference type="Pfam" id="PF10150"/>
    </source>
</evidence>
<proteinExistence type="predicted"/>
<dbReference type="Pfam" id="PF10150">
    <property type="entry name" value="RNase_E_G"/>
    <property type="match status" value="1"/>
</dbReference>